<evidence type="ECO:0000313" key="10">
    <source>
        <dbReference type="Proteomes" id="UP000005753"/>
    </source>
</evidence>
<accession>I5AUP6</accession>
<dbReference type="GO" id="GO:0016746">
    <property type="term" value="F:acyltransferase activity"/>
    <property type="evidence" value="ECO:0007669"/>
    <property type="project" value="UniProtKB-KW"/>
</dbReference>
<dbReference type="OrthoDB" id="9805788at2"/>
<sequence length="458" mass="51731">MTFTSGLFLIGILPFFAIIYNCFRTKKPAARKALLFFINALYLLWGGTGSFLFLCAFSLAVSFLAFLTCKYRNKVVLAGSVFLTVAPLLFFKYTRFVIETINSLTGFHLTAASLFIPTGISFVTFEALSLLVDLYKGSGDKAPSPLHTWLYLCFFPTVTSGPIIQYSEFEKGLLTPGVTEDYTTAIERIAIGLAKKTLVADKLSLLVNYYFDGIAVGSSYSCPGLWIGSIAYTLQLYFDFSGYSDMAVGIGELLGFRIRENFNKPYQAYSISDFWKRWHISLTRWFRDYIYIPLGGNRCPTHRHLANMLTVWLLTGIWHGADWSFLVWGIGYFLLLVSEKYLPLKFTHTPNPVGRIYTLFFVNLLWVPFRAGNLATAGKYLAGMFGGGNLQLEEKAVHFLPLLTAAILLCFPWEKIFRRFRSVRVFSVARGFLFIVLVCWAVCSTTNAAYAPYIYGNF</sequence>
<dbReference type="InterPro" id="IPR004299">
    <property type="entry name" value="MBOAT_fam"/>
</dbReference>
<feature type="transmembrane region" description="Helical" evidence="8">
    <location>
        <begin position="51"/>
        <end position="68"/>
    </location>
</feature>
<evidence type="ECO:0000256" key="4">
    <source>
        <dbReference type="ARBA" id="ARBA00022692"/>
    </source>
</evidence>
<keyword evidence="4 8" id="KW-0812">Transmembrane</keyword>
<gene>
    <name evidence="9" type="ORF">EubceDRAFT1_1742</name>
</gene>
<evidence type="ECO:0000256" key="8">
    <source>
        <dbReference type="SAM" id="Phobius"/>
    </source>
</evidence>
<evidence type="ECO:0000256" key="6">
    <source>
        <dbReference type="ARBA" id="ARBA00023136"/>
    </source>
</evidence>
<feature type="transmembrane region" description="Helical" evidence="8">
    <location>
        <begin position="311"/>
        <end position="335"/>
    </location>
</feature>
<organism evidence="9 10">
    <name type="scientific">Eubacterium cellulosolvens (strain ATCC 43171 / JCM 9499 / 6)</name>
    <name type="common">Cillobacterium cellulosolvens</name>
    <dbReference type="NCBI Taxonomy" id="633697"/>
    <lineage>
        <taxon>Bacteria</taxon>
        <taxon>Bacillati</taxon>
        <taxon>Bacillota</taxon>
        <taxon>Clostridia</taxon>
        <taxon>Eubacteriales</taxon>
        <taxon>Eubacteriaceae</taxon>
        <taxon>Eubacterium</taxon>
    </lineage>
</organism>
<keyword evidence="7" id="KW-0012">Acyltransferase</keyword>
<dbReference type="PIRSF" id="PIRSF016636">
    <property type="entry name" value="AlgI_DltB"/>
    <property type="match status" value="1"/>
</dbReference>
<proteinExistence type="inferred from homology"/>
<feature type="transmembrane region" description="Helical" evidence="8">
    <location>
        <begin position="433"/>
        <end position="455"/>
    </location>
</feature>
<reference evidence="9 10" key="2">
    <citation type="submission" date="2012-02" db="EMBL/GenBank/DDBJ databases">
        <title>Improved High-Quality Draft sequence of Eubacterium cellulosolvens 6.</title>
        <authorList>
            <consortium name="US DOE Joint Genome Institute"/>
            <person name="Lucas S."/>
            <person name="Han J."/>
            <person name="Lapidus A."/>
            <person name="Cheng J.-F."/>
            <person name="Goodwin L."/>
            <person name="Pitluck S."/>
            <person name="Peters L."/>
            <person name="Mikhailova N."/>
            <person name="Gu W."/>
            <person name="Detter J.C."/>
            <person name="Han C."/>
            <person name="Tapia R."/>
            <person name="Land M."/>
            <person name="Hauser L."/>
            <person name="Kyrpides N."/>
            <person name="Ivanova N."/>
            <person name="Pagani I."/>
            <person name="Johnson E."/>
            <person name="Mukhopadhyay B."/>
            <person name="Anderson I."/>
            <person name="Woyke T."/>
        </authorList>
    </citation>
    <scope>NUCLEOTIDE SEQUENCE [LARGE SCALE GENOMIC DNA]</scope>
    <source>
        <strain evidence="9 10">6</strain>
    </source>
</reference>
<keyword evidence="7" id="KW-0808">Transferase</keyword>
<evidence type="ECO:0000256" key="5">
    <source>
        <dbReference type="ARBA" id="ARBA00022989"/>
    </source>
</evidence>
<evidence type="ECO:0000256" key="1">
    <source>
        <dbReference type="ARBA" id="ARBA00004651"/>
    </source>
</evidence>
<dbReference type="Pfam" id="PF03062">
    <property type="entry name" value="MBOAT"/>
    <property type="match status" value="1"/>
</dbReference>
<comment type="subcellular location">
    <subcellularLocation>
        <location evidence="1">Cell membrane</location>
        <topology evidence="1">Multi-pass membrane protein</topology>
    </subcellularLocation>
</comment>
<feature type="transmembrane region" description="Helical" evidence="8">
    <location>
        <begin position="396"/>
        <end position="413"/>
    </location>
</feature>
<evidence type="ECO:0000256" key="3">
    <source>
        <dbReference type="ARBA" id="ARBA00022475"/>
    </source>
</evidence>
<keyword evidence="6 7" id="KW-0472">Membrane</keyword>
<keyword evidence="3 7" id="KW-1003">Cell membrane</keyword>
<dbReference type="AlphaFoldDB" id="I5AUP6"/>
<keyword evidence="5 8" id="KW-1133">Transmembrane helix</keyword>
<dbReference type="PANTHER" id="PTHR13285">
    <property type="entry name" value="ACYLTRANSFERASE"/>
    <property type="match status" value="1"/>
</dbReference>
<feature type="transmembrane region" description="Helical" evidence="8">
    <location>
        <begin position="356"/>
        <end position="376"/>
    </location>
</feature>
<dbReference type="PIRSF" id="PIRSF500217">
    <property type="entry name" value="AlgI"/>
    <property type="match status" value="1"/>
</dbReference>
<name>I5AUP6_EUBC6</name>
<dbReference type="GO" id="GO:0005886">
    <property type="term" value="C:plasma membrane"/>
    <property type="evidence" value="ECO:0007669"/>
    <property type="project" value="UniProtKB-SubCell"/>
</dbReference>
<feature type="transmembrane region" description="Helical" evidence="8">
    <location>
        <begin position="6"/>
        <end position="22"/>
    </location>
</feature>
<dbReference type="PANTHER" id="PTHR13285:SF18">
    <property type="entry name" value="PROTEIN-CYSTEINE N-PALMITOYLTRANSFERASE RASP"/>
    <property type="match status" value="1"/>
</dbReference>
<reference evidence="9 10" key="1">
    <citation type="submission" date="2010-08" db="EMBL/GenBank/DDBJ databases">
        <authorList>
            <consortium name="US DOE Joint Genome Institute (JGI-PGF)"/>
            <person name="Lucas S."/>
            <person name="Copeland A."/>
            <person name="Lapidus A."/>
            <person name="Cheng J.-F."/>
            <person name="Bruce D."/>
            <person name="Goodwin L."/>
            <person name="Pitluck S."/>
            <person name="Land M.L."/>
            <person name="Hauser L."/>
            <person name="Chang Y.-J."/>
            <person name="Anderson I.J."/>
            <person name="Johnson E."/>
            <person name="Mulhopadhyay B."/>
            <person name="Kyrpides N."/>
            <person name="Woyke T.J."/>
        </authorList>
    </citation>
    <scope>NUCLEOTIDE SEQUENCE [LARGE SCALE GENOMIC DNA]</scope>
    <source>
        <strain evidence="9 10">6</strain>
    </source>
</reference>
<evidence type="ECO:0000256" key="2">
    <source>
        <dbReference type="ARBA" id="ARBA00010323"/>
    </source>
</evidence>
<dbReference type="InterPro" id="IPR028362">
    <property type="entry name" value="AlgI"/>
</dbReference>
<dbReference type="EMBL" id="CM001487">
    <property type="protein sequence ID" value="EIM57519.1"/>
    <property type="molecule type" value="Genomic_DNA"/>
</dbReference>
<evidence type="ECO:0000256" key="7">
    <source>
        <dbReference type="PIRNR" id="PIRNR016636"/>
    </source>
</evidence>
<evidence type="ECO:0000313" key="9">
    <source>
        <dbReference type="EMBL" id="EIM57519.1"/>
    </source>
</evidence>
<dbReference type="eggNOG" id="COG1696">
    <property type="taxonomic scope" value="Bacteria"/>
</dbReference>
<dbReference type="GO" id="GO:0042121">
    <property type="term" value="P:alginic acid biosynthetic process"/>
    <property type="evidence" value="ECO:0007669"/>
    <property type="project" value="InterPro"/>
</dbReference>
<comment type="similarity">
    <text evidence="2 7">Belongs to the membrane-bound acyltransferase family.</text>
</comment>
<dbReference type="HOGENOM" id="CLU_025255_1_3_9"/>
<dbReference type="Proteomes" id="UP000005753">
    <property type="component" value="Chromosome"/>
</dbReference>
<feature type="transmembrane region" description="Helical" evidence="8">
    <location>
        <begin position="75"/>
        <end position="94"/>
    </location>
</feature>
<dbReference type="InterPro" id="IPR024194">
    <property type="entry name" value="Ac/AlaTfrase_AlgI/DltB"/>
</dbReference>
<protein>
    <submittedName>
        <fullName evidence="9">Putative membrane protein involved in D-alanine export</fullName>
    </submittedName>
</protein>
<dbReference type="InterPro" id="IPR051085">
    <property type="entry name" value="MB_O-acyltransferase"/>
</dbReference>
<dbReference type="STRING" id="633697.EubceDRAFT1_1742"/>
<feature type="transmembrane region" description="Helical" evidence="8">
    <location>
        <begin position="114"/>
        <end position="134"/>
    </location>
</feature>
<keyword evidence="10" id="KW-1185">Reference proteome</keyword>
<feature type="transmembrane region" description="Helical" evidence="8">
    <location>
        <begin position="146"/>
        <end position="164"/>
    </location>
</feature>